<feature type="region of interest" description="Disordered" evidence="1">
    <location>
        <begin position="109"/>
        <end position="146"/>
    </location>
</feature>
<keyword evidence="2" id="KW-0732">Signal</keyword>
<organism evidence="3 4">
    <name type="scientific">Flavobacterium nackdongense</name>
    <dbReference type="NCBI Taxonomy" id="2547394"/>
    <lineage>
        <taxon>Bacteria</taxon>
        <taxon>Pseudomonadati</taxon>
        <taxon>Bacteroidota</taxon>
        <taxon>Flavobacteriia</taxon>
        <taxon>Flavobacteriales</taxon>
        <taxon>Flavobacteriaceae</taxon>
        <taxon>Flavobacterium</taxon>
    </lineage>
</organism>
<dbReference type="EMBL" id="CP037933">
    <property type="protein sequence ID" value="QBN17707.1"/>
    <property type="molecule type" value="Genomic_DNA"/>
</dbReference>
<sequence>MKKSIFISVALFAFLSFTNQLFAQEAAALPTRTKSNQTNEKTASYDLKKNVKARVVPSDTGCTIIFESIPSSSADAAGGMATSKKGYDYYKTLSTFSVSASDDAVTEVKSPRDASTGMALGKRMSSSTTASSSDAAMSSASGGGAGKATFKEFTITKRCGGKTTKISCDGDVCEIPTGDCPNGDCAITAEWSWGMSQSGTMSSGSGARGKSRSAVDFFLKIEDGVCTAMAINEKGLPGEKKPNTKTSNNPK</sequence>
<dbReference type="OrthoDB" id="119701at2"/>
<evidence type="ECO:0000256" key="1">
    <source>
        <dbReference type="SAM" id="MobiDB-lite"/>
    </source>
</evidence>
<feature type="chain" id="PRO_5020179215" evidence="2">
    <location>
        <begin position="24"/>
        <end position="251"/>
    </location>
</feature>
<dbReference type="Proteomes" id="UP000291124">
    <property type="component" value="Chromosome"/>
</dbReference>
<evidence type="ECO:0000313" key="4">
    <source>
        <dbReference type="Proteomes" id="UP000291124"/>
    </source>
</evidence>
<name>A0A4P6YAP1_9FLAO</name>
<evidence type="ECO:0000313" key="3">
    <source>
        <dbReference type="EMBL" id="QBN17707.1"/>
    </source>
</evidence>
<dbReference type="RefSeq" id="WP_133275238.1">
    <property type="nucleotide sequence ID" value="NZ_CP037933.1"/>
</dbReference>
<dbReference type="KEGG" id="fnk:E1750_02445"/>
<feature type="region of interest" description="Disordered" evidence="1">
    <location>
        <begin position="232"/>
        <end position="251"/>
    </location>
</feature>
<feature type="signal peptide" evidence="2">
    <location>
        <begin position="1"/>
        <end position="23"/>
    </location>
</feature>
<protein>
    <submittedName>
        <fullName evidence="3">Uncharacterized protein</fullName>
    </submittedName>
</protein>
<reference evidence="4" key="1">
    <citation type="submission" date="2019-03" db="EMBL/GenBank/DDBJ databases">
        <title>Flavobacterium sp.</title>
        <authorList>
            <person name="Kim H."/>
        </authorList>
    </citation>
    <scope>NUCLEOTIDE SEQUENCE [LARGE SCALE GENOMIC DNA]</scope>
    <source>
        <strain evidence="4">GS13</strain>
    </source>
</reference>
<keyword evidence="4" id="KW-1185">Reference proteome</keyword>
<proteinExistence type="predicted"/>
<feature type="compositionally biased region" description="Low complexity" evidence="1">
    <location>
        <begin position="125"/>
        <end position="140"/>
    </location>
</feature>
<accession>A0A4P6YAP1</accession>
<gene>
    <name evidence="3" type="ORF">E1750_02445</name>
</gene>
<evidence type="ECO:0000256" key="2">
    <source>
        <dbReference type="SAM" id="SignalP"/>
    </source>
</evidence>
<dbReference type="AlphaFoldDB" id="A0A4P6YAP1"/>